<dbReference type="AlphaFoldDB" id="A0A5B0X6N0"/>
<dbReference type="GO" id="GO:0050660">
    <property type="term" value="F:flavin adenine dinucleotide binding"/>
    <property type="evidence" value="ECO:0007669"/>
    <property type="project" value="InterPro"/>
</dbReference>
<dbReference type="InterPro" id="IPR036188">
    <property type="entry name" value="FAD/NAD-bd_sf"/>
</dbReference>
<keyword evidence="3" id="KW-0560">Oxidoreductase</keyword>
<dbReference type="RefSeq" id="WP_149609460.1">
    <property type="nucleotide sequence ID" value="NZ_VTUX01000001.1"/>
</dbReference>
<dbReference type="Proteomes" id="UP000323708">
    <property type="component" value="Unassembled WGS sequence"/>
</dbReference>
<accession>A0A5B0X6N0</accession>
<keyword evidence="1" id="KW-0285">Flavoprotein</keyword>
<gene>
    <name evidence="4" type="ORF">F0M18_00665</name>
</gene>
<dbReference type="PANTHER" id="PTHR42877:SF4">
    <property type="entry name" value="FAD_NAD(P)-BINDING DOMAIN-CONTAINING PROTEIN-RELATED"/>
    <property type="match status" value="1"/>
</dbReference>
<dbReference type="Pfam" id="PF00743">
    <property type="entry name" value="FMO-like"/>
    <property type="match status" value="1"/>
</dbReference>
<evidence type="ECO:0000313" key="4">
    <source>
        <dbReference type="EMBL" id="KAA1193991.1"/>
    </source>
</evidence>
<dbReference type="EMBL" id="VTUX01000001">
    <property type="protein sequence ID" value="KAA1193991.1"/>
    <property type="molecule type" value="Genomic_DNA"/>
</dbReference>
<evidence type="ECO:0000256" key="1">
    <source>
        <dbReference type="ARBA" id="ARBA00022630"/>
    </source>
</evidence>
<keyword evidence="2" id="KW-0274">FAD</keyword>
<name>A0A5B0X6N0_9GAMM</name>
<dbReference type="PANTHER" id="PTHR42877">
    <property type="entry name" value="L-ORNITHINE N(5)-MONOOXYGENASE-RELATED"/>
    <property type="match status" value="1"/>
</dbReference>
<proteinExistence type="predicted"/>
<evidence type="ECO:0000256" key="2">
    <source>
        <dbReference type="ARBA" id="ARBA00022827"/>
    </source>
</evidence>
<dbReference type="GO" id="GO:0050661">
    <property type="term" value="F:NADP binding"/>
    <property type="evidence" value="ECO:0007669"/>
    <property type="project" value="InterPro"/>
</dbReference>
<comment type="caution">
    <text evidence="4">The sequence shown here is derived from an EMBL/GenBank/DDBJ whole genome shotgun (WGS) entry which is preliminary data.</text>
</comment>
<evidence type="ECO:0000256" key="3">
    <source>
        <dbReference type="ARBA" id="ARBA00023002"/>
    </source>
</evidence>
<dbReference type="GO" id="GO:0004499">
    <property type="term" value="F:N,N-dimethylaniline monooxygenase activity"/>
    <property type="evidence" value="ECO:0007669"/>
    <property type="project" value="InterPro"/>
</dbReference>
<organism evidence="4 5">
    <name type="scientific">Pseudohalioglobus sediminis</name>
    <dbReference type="NCBI Taxonomy" id="2606449"/>
    <lineage>
        <taxon>Bacteria</taxon>
        <taxon>Pseudomonadati</taxon>
        <taxon>Pseudomonadota</taxon>
        <taxon>Gammaproteobacteria</taxon>
        <taxon>Cellvibrionales</taxon>
        <taxon>Halieaceae</taxon>
        <taxon>Pseudohalioglobus</taxon>
    </lineage>
</organism>
<evidence type="ECO:0000313" key="5">
    <source>
        <dbReference type="Proteomes" id="UP000323708"/>
    </source>
</evidence>
<reference evidence="4 5" key="1">
    <citation type="submission" date="2019-09" db="EMBL/GenBank/DDBJ databases">
        <authorList>
            <person name="Chen X.-Y."/>
        </authorList>
    </citation>
    <scope>NUCLEOTIDE SEQUENCE [LARGE SCALE GENOMIC DNA]</scope>
    <source>
        <strain evidence="4 5">NY5</strain>
    </source>
</reference>
<keyword evidence="5" id="KW-1185">Reference proteome</keyword>
<dbReference type="InterPro" id="IPR020946">
    <property type="entry name" value="Flavin_mOase-like"/>
</dbReference>
<dbReference type="InterPro" id="IPR051209">
    <property type="entry name" value="FAD-bind_Monooxygenase_sf"/>
</dbReference>
<protein>
    <submittedName>
        <fullName evidence="4">NAD(P)/FAD-dependent oxidoreductase</fullName>
    </submittedName>
</protein>
<sequence>MTDRDLPRFDITDEDAVIERALEDASIPTLMMSMIHMSGDTSLLDGALRPAGVFINEYQGFMSEEDKAAVRAKALDVIRAFRDGGCQLPPPPSRETIHRMMNFLVAQDVPEDYVPMMLEEMELDGEDPRSDAWGEEVPVAQREAHRVVVIGGGMSGVLAAYRLQEAGIPFTVIEKNPSVGGTWFENRYPGVRVDVGNHLYCYSFEPAHHWSEYFSQQQELQQYFEKVVSNHGLAEHFRFNTEVTGAVYDEASGLWTVSTINQDGVKEDYLANSVISAVGQVNRPKLPDLEGIDTFAGQWCHSAAWDDSVDWRGKNVAVIGTGASAFQLVPAIAGEVGSMTVFQRSAPWMFENPIYHEKVPEGKKWCLEHLPFYTRWFRFLLFWPACDGAYETVFVDPDWPHQERSINEMNEFTYHMFFDYIKSQVGDDEALLAKVTPDYAPMGKRTLQDNGSWLAALKRDNVELVPQGVSRITEQGVISEDGSFYAADVIIYATGFETDRFLWPMEIRGKNGVALADQWGNEPAAYLGVTVPNFPNFYCMFGPGTNLAFGGSLIFNGECQARYIMECIKTQLQAGAATMECKQSVFDDYYKRFRELHAKMIWEHDSIKTSYYQNDDGKVTLLWPWKIIDMWRLTKEANADDYNLAS</sequence>
<dbReference type="SUPFAM" id="SSF51905">
    <property type="entry name" value="FAD/NAD(P)-binding domain"/>
    <property type="match status" value="1"/>
</dbReference>
<dbReference type="Gene3D" id="3.50.50.60">
    <property type="entry name" value="FAD/NAD(P)-binding domain"/>
    <property type="match status" value="2"/>
</dbReference>